<evidence type="ECO:0000313" key="1">
    <source>
        <dbReference type="EMBL" id="QKK78928.1"/>
    </source>
</evidence>
<proteinExistence type="predicted"/>
<reference evidence="1 2" key="1">
    <citation type="submission" date="2020-06" db="EMBL/GenBank/DDBJ databases">
        <authorList>
            <person name="Voronona O.L."/>
            <person name="Aksenova E.I."/>
            <person name="Kunda M.S."/>
            <person name="Semenov A.N."/>
            <person name="Ryzhova N."/>
        </authorList>
    </citation>
    <scope>NUCLEOTIDE SEQUENCE [LARGE SCALE GENOMIC DNA]</scope>
    <source>
        <strain evidence="1 2">MPKMM3633</strain>
    </source>
</reference>
<name>A0A859CS00_9GAMM</name>
<sequence length="39" mass="4276">MGIVKESLLLAQSMESMCIPRNLVVFMGSIANYVISKTT</sequence>
<accession>A0A859CS00</accession>
<protein>
    <submittedName>
        <fullName evidence="1">Uncharacterized protein</fullName>
    </submittedName>
</protein>
<dbReference type="KEGG" id="mpri:MP3633_0190"/>
<dbReference type="AlphaFoldDB" id="A0A859CS00"/>
<gene>
    <name evidence="1" type="ORF">MP3633_0190</name>
</gene>
<organism evidence="1 2">
    <name type="scientific">Marinomonas primoryensis</name>
    <dbReference type="NCBI Taxonomy" id="178399"/>
    <lineage>
        <taxon>Bacteria</taxon>
        <taxon>Pseudomonadati</taxon>
        <taxon>Pseudomonadota</taxon>
        <taxon>Gammaproteobacteria</taxon>
        <taxon>Oceanospirillales</taxon>
        <taxon>Oceanospirillaceae</taxon>
        <taxon>Marinomonas</taxon>
    </lineage>
</organism>
<dbReference type="Proteomes" id="UP000509371">
    <property type="component" value="Chromosome"/>
</dbReference>
<dbReference type="EMBL" id="CP054301">
    <property type="protein sequence ID" value="QKK78928.1"/>
    <property type="molecule type" value="Genomic_DNA"/>
</dbReference>
<evidence type="ECO:0000313" key="2">
    <source>
        <dbReference type="Proteomes" id="UP000509371"/>
    </source>
</evidence>